<dbReference type="Proteomes" id="UP000507470">
    <property type="component" value="Unassembled WGS sequence"/>
</dbReference>
<evidence type="ECO:0000256" key="1">
    <source>
        <dbReference type="SAM" id="MobiDB-lite"/>
    </source>
</evidence>
<proteinExistence type="predicted"/>
<evidence type="ECO:0000313" key="2">
    <source>
        <dbReference type="EMBL" id="CAC5402744.1"/>
    </source>
</evidence>
<dbReference type="OrthoDB" id="6111608at2759"/>
<evidence type="ECO:0000313" key="3">
    <source>
        <dbReference type="Proteomes" id="UP000507470"/>
    </source>
</evidence>
<protein>
    <submittedName>
        <fullName evidence="2">Uncharacterized protein</fullName>
    </submittedName>
</protein>
<organism evidence="2 3">
    <name type="scientific">Mytilus coruscus</name>
    <name type="common">Sea mussel</name>
    <dbReference type="NCBI Taxonomy" id="42192"/>
    <lineage>
        <taxon>Eukaryota</taxon>
        <taxon>Metazoa</taxon>
        <taxon>Spiralia</taxon>
        <taxon>Lophotrochozoa</taxon>
        <taxon>Mollusca</taxon>
        <taxon>Bivalvia</taxon>
        <taxon>Autobranchia</taxon>
        <taxon>Pteriomorphia</taxon>
        <taxon>Mytilida</taxon>
        <taxon>Mytiloidea</taxon>
        <taxon>Mytilidae</taxon>
        <taxon>Mytilinae</taxon>
        <taxon>Mytilus</taxon>
    </lineage>
</organism>
<sequence length="320" mass="37147">MRRTGRGSGSYQRGFQSFQGQEQAQGRGGYHSAKRFRTGSSDIEVLLDVFLEPGEIDRSHRVGPRRSNDSNQKPREIIVRPSDFPTAFQQHLPINNKPSKPDDNNKGREQSSVFVTNEQYEWFEAKRKCTLLTNERKFSVTTRLGWTNFSAKYLPWVEYLDVIKLSTEDIKNLSTYFWKLVRQIQHLPDRTANVASHLSLGRITIESEIHKRILKTFGNILCGEGNEDILHFIVKCSTLQHIRSNFLHLISEVLIENLGDQDIIQELMTSDEHLYQLVIDCSKYRFLNENAQERIETLSRGLCHRLFQQQAILIEQKPKV</sequence>
<feature type="compositionally biased region" description="Basic and acidic residues" evidence="1">
    <location>
        <begin position="99"/>
        <end position="109"/>
    </location>
</feature>
<keyword evidence="3" id="KW-1185">Reference proteome</keyword>
<feature type="region of interest" description="Disordered" evidence="1">
    <location>
        <begin position="1"/>
        <end position="35"/>
    </location>
</feature>
<dbReference type="EMBL" id="CACVKT020006620">
    <property type="protein sequence ID" value="CAC5402744.1"/>
    <property type="molecule type" value="Genomic_DNA"/>
</dbReference>
<gene>
    <name evidence="2" type="ORF">MCOR_36692</name>
</gene>
<feature type="compositionally biased region" description="Polar residues" evidence="1">
    <location>
        <begin position="9"/>
        <end position="24"/>
    </location>
</feature>
<feature type="region of interest" description="Disordered" evidence="1">
    <location>
        <begin position="88"/>
        <end position="109"/>
    </location>
</feature>
<reference evidence="2 3" key="1">
    <citation type="submission" date="2020-06" db="EMBL/GenBank/DDBJ databases">
        <authorList>
            <person name="Li R."/>
            <person name="Bekaert M."/>
        </authorList>
    </citation>
    <scope>NUCLEOTIDE SEQUENCE [LARGE SCALE GENOMIC DNA]</scope>
    <source>
        <strain evidence="3">wild</strain>
    </source>
</reference>
<accession>A0A6J8D6I5</accession>
<name>A0A6J8D6I5_MYTCO</name>
<dbReference type="AlphaFoldDB" id="A0A6J8D6I5"/>